<protein>
    <submittedName>
        <fullName evidence="2">Uncharacterized protein</fullName>
    </submittedName>
</protein>
<accession>A0A915KMY3</accession>
<name>A0A915KMY3_ROMCU</name>
<dbReference type="AlphaFoldDB" id="A0A915KMY3"/>
<organism evidence="1 2">
    <name type="scientific">Romanomermis culicivorax</name>
    <name type="common">Nematode worm</name>
    <dbReference type="NCBI Taxonomy" id="13658"/>
    <lineage>
        <taxon>Eukaryota</taxon>
        <taxon>Metazoa</taxon>
        <taxon>Ecdysozoa</taxon>
        <taxon>Nematoda</taxon>
        <taxon>Enoplea</taxon>
        <taxon>Dorylaimia</taxon>
        <taxon>Mermithida</taxon>
        <taxon>Mermithoidea</taxon>
        <taxon>Mermithidae</taxon>
        <taxon>Romanomermis</taxon>
    </lineage>
</organism>
<dbReference type="Proteomes" id="UP000887565">
    <property type="component" value="Unplaced"/>
</dbReference>
<dbReference type="WBParaSite" id="nRc.2.0.1.t39126-RA">
    <property type="protein sequence ID" value="nRc.2.0.1.t39126-RA"/>
    <property type="gene ID" value="nRc.2.0.1.g39126"/>
</dbReference>
<evidence type="ECO:0000313" key="1">
    <source>
        <dbReference type="Proteomes" id="UP000887565"/>
    </source>
</evidence>
<reference evidence="2" key="1">
    <citation type="submission" date="2022-11" db="UniProtKB">
        <authorList>
            <consortium name="WormBaseParasite"/>
        </authorList>
    </citation>
    <scope>IDENTIFICATION</scope>
</reference>
<evidence type="ECO:0000313" key="2">
    <source>
        <dbReference type="WBParaSite" id="nRc.2.0.1.t39126-RA"/>
    </source>
</evidence>
<proteinExistence type="predicted"/>
<keyword evidence="1" id="KW-1185">Reference proteome</keyword>
<sequence>MQITATAAAAALVAPFKVDRIKRASSKSAIFISRKVFLLSDGNKVRLIHINYFELNSATWYSRPDGTVGHPVYNGKL</sequence>